<dbReference type="AlphaFoldDB" id="A0A0S2MRZ4"/>
<feature type="transmembrane region" description="Helical" evidence="17">
    <location>
        <begin position="239"/>
        <end position="258"/>
    </location>
</feature>
<gene>
    <name evidence="20" type="primary">nad4</name>
</gene>
<dbReference type="GO" id="GO:0008137">
    <property type="term" value="F:NADH dehydrogenase (ubiquinone) activity"/>
    <property type="evidence" value="ECO:0007669"/>
    <property type="project" value="UniProtKB-UniRule"/>
</dbReference>
<dbReference type="EMBL" id="JX412843">
    <property type="protein sequence ID" value="ALO77504.1"/>
    <property type="molecule type" value="Genomic_DNA"/>
</dbReference>
<keyword evidence="6 17" id="KW-0813">Transport</keyword>
<evidence type="ECO:0000256" key="14">
    <source>
        <dbReference type="ARBA" id="ARBA00023128"/>
    </source>
</evidence>
<keyword evidence="10 17" id="KW-0249">Electron transport</keyword>
<sequence length="441" mass="52023">MMKIIFEIYMLIILTFYLNFWMILMFMSLLFLYYFTFNSSLYFTNLSFGMGFDLLSFILILLTFWISMLMILASEKIYKNKKFFKIFNFMIMNLMFFLILTFSVSNLFLFYLFFEISLIPILFLILGWGYQPERIQAGLYLLFYTMFASLPLLMCIFLLMKLNFSLNFNLLNLNLNLIFYFMMNMVFLLKFLYFLVHLWLPKAHVEAPVAGSMILAGVMLKLGGYGLMRFLLMFKFISMKLNFLIINLSLMGGLMISLECLRQSDMKSLIAYSSVAHMGLMLSGLLTLNYWGMIGSLMMMIAHGISSSALFVLVNLNYERLYSRSIYLNKGLMNIFPSLSLWWFLFCACNMASPPSLNLLSEIMLINSLLSFSILNIFYLMMLSFFSSVYTLYLFSFTQHGKIFQNYNLIIINIREYLLLMLHWIPLNFLLIKSEYFCKWI</sequence>
<evidence type="ECO:0000256" key="5">
    <source>
        <dbReference type="ARBA" id="ARBA00021006"/>
    </source>
</evidence>
<dbReference type="InterPro" id="IPR000260">
    <property type="entry name" value="NADH4_N"/>
</dbReference>
<keyword evidence="7 17" id="KW-0679">Respiratory chain</keyword>
<evidence type="ECO:0000256" key="17">
    <source>
        <dbReference type="RuleBase" id="RU003297"/>
    </source>
</evidence>
<dbReference type="GO" id="GO:0031966">
    <property type="term" value="C:mitochondrial membrane"/>
    <property type="evidence" value="ECO:0007669"/>
    <property type="project" value="UniProtKB-SubCell"/>
</dbReference>
<dbReference type="PANTHER" id="PTHR43507:SF20">
    <property type="entry name" value="NADH-UBIQUINONE OXIDOREDUCTASE CHAIN 4"/>
    <property type="match status" value="1"/>
</dbReference>
<evidence type="ECO:0000256" key="6">
    <source>
        <dbReference type="ARBA" id="ARBA00022448"/>
    </source>
</evidence>
<dbReference type="InterPro" id="IPR003918">
    <property type="entry name" value="NADH_UbQ_OxRdtase"/>
</dbReference>
<comment type="catalytic activity">
    <reaction evidence="16 17">
        <text>a ubiquinone + NADH + 5 H(+)(in) = a ubiquinol + NAD(+) + 4 H(+)(out)</text>
        <dbReference type="Rhea" id="RHEA:29091"/>
        <dbReference type="Rhea" id="RHEA-COMP:9565"/>
        <dbReference type="Rhea" id="RHEA-COMP:9566"/>
        <dbReference type="ChEBI" id="CHEBI:15378"/>
        <dbReference type="ChEBI" id="CHEBI:16389"/>
        <dbReference type="ChEBI" id="CHEBI:17976"/>
        <dbReference type="ChEBI" id="CHEBI:57540"/>
        <dbReference type="ChEBI" id="CHEBI:57945"/>
        <dbReference type="EC" id="7.1.1.2"/>
    </reaction>
</comment>
<accession>A0A0S2MRZ4</accession>
<dbReference type="PANTHER" id="PTHR43507">
    <property type="entry name" value="NADH-UBIQUINONE OXIDOREDUCTASE CHAIN 4"/>
    <property type="match status" value="1"/>
</dbReference>
<evidence type="ECO:0000256" key="12">
    <source>
        <dbReference type="ARBA" id="ARBA00023027"/>
    </source>
</evidence>
<feature type="transmembrane region" description="Helical" evidence="17">
    <location>
        <begin position="297"/>
        <end position="318"/>
    </location>
</feature>
<evidence type="ECO:0000256" key="3">
    <source>
        <dbReference type="ARBA" id="ARBA00009025"/>
    </source>
</evidence>
<dbReference type="GO" id="GO:0048039">
    <property type="term" value="F:ubiquinone binding"/>
    <property type="evidence" value="ECO:0007669"/>
    <property type="project" value="TreeGrafter"/>
</dbReference>
<keyword evidence="15 17" id="KW-0472">Membrane</keyword>
<evidence type="ECO:0000313" key="20">
    <source>
        <dbReference type="EMBL" id="ALO77504.1"/>
    </source>
</evidence>
<evidence type="ECO:0000256" key="13">
    <source>
        <dbReference type="ARBA" id="ARBA00023075"/>
    </source>
</evidence>
<feature type="transmembrane region" description="Helical" evidence="17">
    <location>
        <begin position="110"/>
        <end position="130"/>
    </location>
</feature>
<comment type="function">
    <text evidence="1">Core subunit of the mitochondrial membrane respiratory chain NADH dehydrogenase (Complex I) that is believed to belong to the minimal assembly required for catalysis. Complex I functions in the transfer of electrons from NADH to the respiratory chain. The immediate electron acceptor for the enzyme is believed to be ubiquinone.</text>
</comment>
<feature type="transmembrane region" description="Helical" evidence="17">
    <location>
        <begin position="54"/>
        <end position="74"/>
    </location>
</feature>
<keyword evidence="12 17" id="KW-0520">NAD</keyword>
<dbReference type="EC" id="7.1.1.2" evidence="4 17"/>
<evidence type="ECO:0000259" key="18">
    <source>
        <dbReference type="Pfam" id="PF00361"/>
    </source>
</evidence>
<proteinExistence type="inferred from homology"/>
<keyword evidence="8 17" id="KW-0812">Transmembrane</keyword>
<dbReference type="GO" id="GO:0015990">
    <property type="term" value="P:electron transport coupled proton transport"/>
    <property type="evidence" value="ECO:0007669"/>
    <property type="project" value="TreeGrafter"/>
</dbReference>
<evidence type="ECO:0000256" key="8">
    <source>
        <dbReference type="ARBA" id="ARBA00022692"/>
    </source>
</evidence>
<dbReference type="GO" id="GO:0042773">
    <property type="term" value="P:ATP synthesis coupled electron transport"/>
    <property type="evidence" value="ECO:0007669"/>
    <property type="project" value="InterPro"/>
</dbReference>
<organism evidence="20">
    <name type="scientific">Gloeosoma sp. GLO01</name>
    <dbReference type="NCBI Taxonomy" id="1205626"/>
    <lineage>
        <taxon>Eukaryota</taxon>
        <taxon>Metazoa</taxon>
        <taxon>Ecdysozoa</taxon>
        <taxon>Arthropoda</taxon>
        <taxon>Hexapoda</taxon>
        <taxon>Insecta</taxon>
        <taxon>Pterygota</taxon>
        <taxon>Neoptera</taxon>
        <taxon>Endopterygota</taxon>
        <taxon>Coleoptera</taxon>
        <taxon>Polyphaga</taxon>
        <taxon>Cucujiformia</taxon>
        <taxon>Coccinelloidea</taxon>
        <taxon>Corylophidae</taxon>
        <taxon>Gloeosoma</taxon>
    </lineage>
</organism>
<keyword evidence="11 17" id="KW-1133">Transmembrane helix</keyword>
<feature type="transmembrane region" description="Helical" evidence="17">
    <location>
        <begin position="339"/>
        <end position="357"/>
    </location>
</feature>
<evidence type="ECO:0000256" key="2">
    <source>
        <dbReference type="ARBA" id="ARBA00004225"/>
    </source>
</evidence>
<feature type="transmembrane region" description="Helical" evidence="17">
    <location>
        <begin position="179"/>
        <end position="200"/>
    </location>
</feature>
<comment type="similarity">
    <text evidence="3 17">Belongs to the complex I subunit 4 family.</text>
</comment>
<comment type="function">
    <text evidence="17">Core subunit of the mitochondrial membrane respiratory chain NADH dehydrogenase (Complex I) which catalyzes electron transfer from NADH through the respiratory chain, using ubiquinone as an electron acceptor. Essential for the catalytic activity and assembly of complex I.</text>
</comment>
<dbReference type="GO" id="GO:0003954">
    <property type="term" value="F:NADH dehydrogenase activity"/>
    <property type="evidence" value="ECO:0007669"/>
    <property type="project" value="TreeGrafter"/>
</dbReference>
<keyword evidence="13 17" id="KW-0830">Ubiquinone</keyword>
<comment type="subcellular location">
    <subcellularLocation>
        <location evidence="2 17">Mitochondrion membrane</location>
        <topology evidence="2 17">Multi-pass membrane protein</topology>
    </subcellularLocation>
</comment>
<evidence type="ECO:0000256" key="16">
    <source>
        <dbReference type="ARBA" id="ARBA00049551"/>
    </source>
</evidence>
<evidence type="ECO:0000256" key="4">
    <source>
        <dbReference type="ARBA" id="ARBA00012944"/>
    </source>
</evidence>
<evidence type="ECO:0000256" key="11">
    <source>
        <dbReference type="ARBA" id="ARBA00022989"/>
    </source>
</evidence>
<feature type="transmembrane region" description="Helical" evidence="17">
    <location>
        <begin position="86"/>
        <end position="104"/>
    </location>
</feature>
<evidence type="ECO:0000256" key="10">
    <source>
        <dbReference type="ARBA" id="ARBA00022982"/>
    </source>
</evidence>
<evidence type="ECO:0000256" key="7">
    <source>
        <dbReference type="ARBA" id="ARBA00022660"/>
    </source>
</evidence>
<feature type="transmembrane region" description="Helical" evidence="17">
    <location>
        <begin position="207"/>
        <end position="227"/>
    </location>
</feature>
<geneLocation type="mitochondrion" evidence="20"/>
<feature type="domain" description="NADH:ubiquinone oxidoreductase chain 4 N-terminal" evidence="19">
    <location>
        <begin position="1"/>
        <end position="101"/>
    </location>
</feature>
<evidence type="ECO:0000256" key="9">
    <source>
        <dbReference type="ARBA" id="ARBA00022967"/>
    </source>
</evidence>
<evidence type="ECO:0000259" key="19">
    <source>
        <dbReference type="Pfam" id="PF01059"/>
    </source>
</evidence>
<feature type="domain" description="NADH:quinone oxidoreductase/Mrp antiporter transmembrane" evidence="18">
    <location>
        <begin position="105"/>
        <end position="386"/>
    </location>
</feature>
<name>A0A0S2MRZ4_9CUCU</name>
<feature type="transmembrane region" description="Helical" evidence="17">
    <location>
        <begin position="137"/>
        <end position="159"/>
    </location>
</feature>
<protein>
    <recommendedName>
        <fullName evidence="5 17">NADH-ubiquinone oxidoreductase chain 4</fullName>
        <ecNumber evidence="4 17">7.1.1.2</ecNumber>
    </recommendedName>
</protein>
<feature type="transmembrane region" description="Helical" evidence="17">
    <location>
        <begin position="270"/>
        <end position="291"/>
    </location>
</feature>
<reference evidence="20" key="1">
    <citation type="submission" date="2012-06" db="EMBL/GenBank/DDBJ databases">
        <title>Mitogenomics of the Coleoptera under dense taxon sampling.</title>
        <authorList>
            <person name="Timmermans M.J.T.N."/>
            <person name="Lim J."/>
            <person name="Dodsworth S."/>
            <person name="Haran J."/>
            <person name="Ahrens D."/>
            <person name="Bocak L."/>
            <person name="London A."/>
            <person name="Culverwell L."/>
            <person name="Vogler A.P."/>
        </authorList>
    </citation>
    <scope>NUCLEOTIDE SEQUENCE</scope>
</reference>
<dbReference type="Pfam" id="PF01059">
    <property type="entry name" value="Oxidored_q5_N"/>
    <property type="match status" value="1"/>
</dbReference>
<dbReference type="InterPro" id="IPR001750">
    <property type="entry name" value="ND/Mrp_TM"/>
</dbReference>
<feature type="transmembrane region" description="Helical" evidence="17">
    <location>
        <begin position="377"/>
        <end position="395"/>
    </location>
</feature>
<keyword evidence="9" id="KW-1278">Translocase</keyword>
<feature type="transmembrane region" description="Helical" evidence="17">
    <location>
        <begin position="12"/>
        <end position="34"/>
    </location>
</feature>
<evidence type="ECO:0000256" key="1">
    <source>
        <dbReference type="ARBA" id="ARBA00003257"/>
    </source>
</evidence>
<keyword evidence="14 17" id="KW-0496">Mitochondrion</keyword>
<feature type="transmembrane region" description="Helical" evidence="17">
    <location>
        <begin position="407"/>
        <end position="425"/>
    </location>
</feature>
<dbReference type="PRINTS" id="PR01437">
    <property type="entry name" value="NUOXDRDTASE4"/>
</dbReference>
<evidence type="ECO:0000256" key="15">
    <source>
        <dbReference type="ARBA" id="ARBA00023136"/>
    </source>
</evidence>
<dbReference type="Pfam" id="PF00361">
    <property type="entry name" value="Proton_antipo_M"/>
    <property type="match status" value="1"/>
</dbReference>